<evidence type="ECO:0000313" key="5">
    <source>
        <dbReference type="EMBL" id="GAA4452909.1"/>
    </source>
</evidence>
<comment type="cofactor">
    <cofactor evidence="1">
        <name>Mn(2+)</name>
        <dbReference type="ChEBI" id="CHEBI:29035"/>
    </cofactor>
</comment>
<proteinExistence type="inferred from homology"/>
<dbReference type="EMBL" id="BAABEZ010000018">
    <property type="protein sequence ID" value="GAA4452909.1"/>
    <property type="molecule type" value="Genomic_DNA"/>
</dbReference>
<dbReference type="NCBIfam" id="NF041524">
    <property type="entry name" value="Gltr_6"/>
    <property type="match status" value="1"/>
</dbReference>
<keyword evidence="3" id="KW-0328">Glycosyltransferase</keyword>
<dbReference type="RefSeq" id="WP_344824108.1">
    <property type="nucleotide sequence ID" value="NZ_BAABEZ010000018.1"/>
</dbReference>
<comment type="caution">
    <text evidence="5">The sequence shown here is derived from an EMBL/GenBank/DDBJ whole genome shotgun (WGS) entry which is preliminary data.</text>
</comment>
<dbReference type="InterPro" id="IPR048174">
    <property type="entry name" value="WbnI-like"/>
</dbReference>
<keyword evidence="4" id="KW-0808">Transferase</keyword>
<evidence type="ECO:0000256" key="4">
    <source>
        <dbReference type="ARBA" id="ARBA00022679"/>
    </source>
</evidence>
<accession>A0ABP8MML0</accession>
<protein>
    <recommendedName>
        <fullName evidence="7">Glycosyltransferase family 6</fullName>
    </recommendedName>
</protein>
<name>A0ABP8MML0_9BACT</name>
<evidence type="ECO:0008006" key="7">
    <source>
        <dbReference type="Google" id="ProtNLM"/>
    </source>
</evidence>
<keyword evidence="6" id="KW-1185">Reference proteome</keyword>
<sequence length="244" mass="28506">MLFSRKKKPTIGVLYICTGKYDIYWQQFYESSERFFCPGLEKHYYIFTDSTTIKSSERITVIYQQRLGWPYDTLMRFHLFVRERHLYEHHDFLFFLNANMQFVRKIRPSQILPSDKEKLVAVIHPYYYESPVGAPFESNQQSLAYADPAKARHYVQGCLNGGITADYLHMSEVLAKRIDDDQKNGVIAVWHDESHLNAYLVTHPEYKALDAGYAKPEGRAGFPFKERVVILNKNNQGGLAFLRS</sequence>
<dbReference type="Gene3D" id="3.90.550.10">
    <property type="entry name" value="Spore Coat Polysaccharide Biosynthesis Protein SpsA, Chain A"/>
    <property type="match status" value="1"/>
</dbReference>
<evidence type="ECO:0000256" key="2">
    <source>
        <dbReference type="ARBA" id="ARBA00010413"/>
    </source>
</evidence>
<dbReference type="Pfam" id="PF03414">
    <property type="entry name" value="Glyco_transf_6"/>
    <property type="match status" value="1"/>
</dbReference>
<dbReference type="SUPFAM" id="SSF53448">
    <property type="entry name" value="Nucleotide-diphospho-sugar transferases"/>
    <property type="match status" value="1"/>
</dbReference>
<evidence type="ECO:0000313" key="6">
    <source>
        <dbReference type="Proteomes" id="UP001501410"/>
    </source>
</evidence>
<dbReference type="PANTHER" id="PTHR10462:SF53">
    <property type="entry name" value="HISTO-BLOOD GROUP ABO SYSTEM TRANSFERASE 1-LIKE"/>
    <property type="match status" value="1"/>
</dbReference>
<reference evidence="6" key="1">
    <citation type="journal article" date="2019" name="Int. J. Syst. Evol. Microbiol.">
        <title>The Global Catalogue of Microorganisms (GCM) 10K type strain sequencing project: providing services to taxonomists for standard genome sequencing and annotation.</title>
        <authorList>
            <consortium name="The Broad Institute Genomics Platform"/>
            <consortium name="The Broad Institute Genome Sequencing Center for Infectious Disease"/>
            <person name="Wu L."/>
            <person name="Ma J."/>
        </authorList>
    </citation>
    <scope>NUCLEOTIDE SEQUENCE [LARGE SCALE GENOMIC DNA]</scope>
    <source>
        <strain evidence="6">JCM 31921</strain>
    </source>
</reference>
<evidence type="ECO:0000256" key="1">
    <source>
        <dbReference type="ARBA" id="ARBA00001936"/>
    </source>
</evidence>
<evidence type="ECO:0000256" key="3">
    <source>
        <dbReference type="ARBA" id="ARBA00022676"/>
    </source>
</evidence>
<comment type="similarity">
    <text evidence="2">Belongs to the glycosyltransferase 6 family.</text>
</comment>
<organism evidence="5 6">
    <name type="scientific">Rurimicrobium arvi</name>
    <dbReference type="NCBI Taxonomy" id="2049916"/>
    <lineage>
        <taxon>Bacteria</taxon>
        <taxon>Pseudomonadati</taxon>
        <taxon>Bacteroidota</taxon>
        <taxon>Chitinophagia</taxon>
        <taxon>Chitinophagales</taxon>
        <taxon>Chitinophagaceae</taxon>
        <taxon>Rurimicrobium</taxon>
    </lineage>
</organism>
<gene>
    <name evidence="5" type="ORF">GCM10023092_12550</name>
</gene>
<dbReference type="Proteomes" id="UP001501410">
    <property type="component" value="Unassembled WGS sequence"/>
</dbReference>
<dbReference type="InterPro" id="IPR005076">
    <property type="entry name" value="Glyco_trans_6"/>
</dbReference>
<dbReference type="PANTHER" id="PTHR10462">
    <property type="entry name" value="GLYCOSYLTRANSFERASE-RELATED"/>
    <property type="match status" value="1"/>
</dbReference>
<dbReference type="InterPro" id="IPR029044">
    <property type="entry name" value="Nucleotide-diphossugar_trans"/>
</dbReference>